<comment type="similarity">
    <text evidence="2">Belongs to the mycobacterial A85 antigen family.</text>
</comment>
<dbReference type="InterPro" id="IPR006311">
    <property type="entry name" value="TAT_signal"/>
</dbReference>
<evidence type="ECO:0000256" key="2">
    <source>
        <dbReference type="ARBA" id="ARBA00005874"/>
    </source>
</evidence>
<dbReference type="PANTHER" id="PTHR48098:SF1">
    <property type="entry name" value="DIACYLGLYCEROL ACYLTRANSFERASE_MYCOLYLTRANSFERASE AG85A"/>
    <property type="match status" value="1"/>
</dbReference>
<protein>
    <recommendedName>
        <fullName evidence="7">Acyl-CoA:diacylglycerol acyltransferase</fullName>
        <ecNumber evidence="3">2.3.1.122</ecNumber>
        <ecNumber evidence="4">2.3.1.20</ecNumber>
    </recommendedName>
</protein>
<dbReference type="InterPro" id="IPR029058">
    <property type="entry name" value="AB_hydrolase_fold"/>
</dbReference>
<keyword evidence="12" id="KW-1185">Reference proteome</keyword>
<evidence type="ECO:0000256" key="10">
    <source>
        <dbReference type="SAM" id="SignalP"/>
    </source>
</evidence>
<dbReference type="RefSeq" id="WP_311598902.1">
    <property type="nucleotide sequence ID" value="NZ_JAVREM010000014.1"/>
</dbReference>
<keyword evidence="5" id="KW-0808">Transferase</keyword>
<evidence type="ECO:0000256" key="6">
    <source>
        <dbReference type="ARBA" id="ARBA00023315"/>
    </source>
</evidence>
<dbReference type="SUPFAM" id="SSF53474">
    <property type="entry name" value="alpha/beta-Hydrolases"/>
    <property type="match status" value="1"/>
</dbReference>
<dbReference type="InterPro" id="IPR050583">
    <property type="entry name" value="Mycobacterial_A85_antigen"/>
</dbReference>
<evidence type="ECO:0000256" key="4">
    <source>
        <dbReference type="ARBA" id="ARBA00013244"/>
    </source>
</evidence>
<dbReference type="Pfam" id="PF00756">
    <property type="entry name" value="Esterase"/>
    <property type="match status" value="1"/>
</dbReference>
<evidence type="ECO:0000256" key="8">
    <source>
        <dbReference type="ARBA" id="ARBA00048109"/>
    </source>
</evidence>
<keyword evidence="11" id="KW-0378">Hydrolase</keyword>
<accession>A0ABU2LPN6</accession>
<evidence type="ECO:0000256" key="9">
    <source>
        <dbReference type="SAM" id="MobiDB-lite"/>
    </source>
</evidence>
<name>A0ABU2LPN6_9ACTN</name>
<keyword evidence="6" id="KW-0012">Acyltransferase</keyword>
<dbReference type="Proteomes" id="UP001183420">
    <property type="component" value="Unassembled WGS sequence"/>
</dbReference>
<sequence>MRPLSDSAAHLPLTRRSCLAALAGAAALAAAPSAAAAPRPPRAVRETAVGERLVDLSFDSPALGGRGRVRLLTPAGWARRRAGDRWPVLWLLPGGDGDHLTWTVDFGVQDLPELRDVLVVMPDMPLYGFYTDWWNHGAGGPPRVESYHLREVLPLVEERYGAGGRRVAAGLSQGGFGALSYAARHPGLFRAAASYSGFVHPSRHPRAVRAGMTYLGMDWLALWGDPELQADVWRGHDPGHHVERLAAVPLYLSCGDGRLGPLDPPGTEPDEEIPGLEDPEEPFPEDVYSPTEAVMLAENLVLADRLRAAGAELTTHFHSGTHSPPYWGRELRASLPMLLGALHGSDRAVTRLPA</sequence>
<dbReference type="GO" id="GO:0016787">
    <property type="term" value="F:hydrolase activity"/>
    <property type="evidence" value="ECO:0007669"/>
    <property type="project" value="UniProtKB-KW"/>
</dbReference>
<dbReference type="Gene3D" id="3.40.50.1820">
    <property type="entry name" value="alpha/beta hydrolase"/>
    <property type="match status" value="1"/>
</dbReference>
<dbReference type="InterPro" id="IPR000801">
    <property type="entry name" value="Esterase-like"/>
</dbReference>
<keyword evidence="10" id="KW-0732">Signal</keyword>
<comment type="catalytic activity">
    <reaction evidence="8">
        <text>an acyl-CoA + a 1,2-diacyl-sn-glycerol = a triacyl-sn-glycerol + CoA</text>
        <dbReference type="Rhea" id="RHEA:10868"/>
        <dbReference type="ChEBI" id="CHEBI:17815"/>
        <dbReference type="ChEBI" id="CHEBI:57287"/>
        <dbReference type="ChEBI" id="CHEBI:58342"/>
        <dbReference type="ChEBI" id="CHEBI:64615"/>
        <dbReference type="EC" id="2.3.1.20"/>
    </reaction>
</comment>
<comment type="caution">
    <text evidence="11">The sequence shown here is derived from an EMBL/GenBank/DDBJ whole genome shotgun (WGS) entry which is preliminary data.</text>
</comment>
<dbReference type="EC" id="2.3.1.122" evidence="3"/>
<organism evidence="11 12">
    <name type="scientific">Streptomyces millisiae</name>
    <dbReference type="NCBI Taxonomy" id="3075542"/>
    <lineage>
        <taxon>Bacteria</taxon>
        <taxon>Bacillati</taxon>
        <taxon>Actinomycetota</taxon>
        <taxon>Actinomycetes</taxon>
        <taxon>Kitasatosporales</taxon>
        <taxon>Streptomycetaceae</taxon>
        <taxon>Streptomyces</taxon>
    </lineage>
</organism>
<reference evidence="12" key="1">
    <citation type="submission" date="2023-07" db="EMBL/GenBank/DDBJ databases">
        <title>30 novel species of actinomycetes from the DSMZ collection.</title>
        <authorList>
            <person name="Nouioui I."/>
        </authorList>
    </citation>
    <scope>NUCLEOTIDE SEQUENCE [LARGE SCALE GENOMIC DNA]</scope>
    <source>
        <strain evidence="12">DSM 44918</strain>
    </source>
</reference>
<evidence type="ECO:0000313" key="12">
    <source>
        <dbReference type="Proteomes" id="UP001183420"/>
    </source>
</evidence>
<dbReference type="PANTHER" id="PTHR48098">
    <property type="entry name" value="ENTEROCHELIN ESTERASE-RELATED"/>
    <property type="match status" value="1"/>
</dbReference>
<feature type="region of interest" description="Disordered" evidence="9">
    <location>
        <begin position="258"/>
        <end position="282"/>
    </location>
</feature>
<comment type="catalytic activity">
    <reaction evidence="1">
        <text>2 alpha,alpha'-trehalose 6-mycolate = alpha,alpha'-trehalose 6,6'-bismycolate + alpha,alpha-trehalose</text>
        <dbReference type="Rhea" id="RHEA:23472"/>
        <dbReference type="ChEBI" id="CHEBI:16551"/>
        <dbReference type="ChEBI" id="CHEBI:18195"/>
        <dbReference type="ChEBI" id="CHEBI:18234"/>
        <dbReference type="EC" id="2.3.1.122"/>
    </reaction>
</comment>
<feature type="compositionally biased region" description="Acidic residues" evidence="9">
    <location>
        <begin position="268"/>
        <end position="282"/>
    </location>
</feature>
<dbReference type="EC" id="2.3.1.20" evidence="4"/>
<evidence type="ECO:0000313" key="11">
    <source>
        <dbReference type="EMBL" id="MDT0319546.1"/>
    </source>
</evidence>
<evidence type="ECO:0000256" key="1">
    <source>
        <dbReference type="ARBA" id="ARBA00000697"/>
    </source>
</evidence>
<evidence type="ECO:0000256" key="5">
    <source>
        <dbReference type="ARBA" id="ARBA00022679"/>
    </source>
</evidence>
<evidence type="ECO:0000256" key="7">
    <source>
        <dbReference type="ARBA" id="ARBA00032572"/>
    </source>
</evidence>
<gene>
    <name evidence="11" type="ORF">RNC47_14485</name>
</gene>
<proteinExistence type="inferred from homology"/>
<feature type="chain" id="PRO_5047179428" description="Acyl-CoA:diacylglycerol acyltransferase" evidence="10">
    <location>
        <begin position="37"/>
        <end position="354"/>
    </location>
</feature>
<evidence type="ECO:0000256" key="3">
    <source>
        <dbReference type="ARBA" id="ARBA00012820"/>
    </source>
</evidence>
<dbReference type="PROSITE" id="PS51318">
    <property type="entry name" value="TAT"/>
    <property type="match status" value="1"/>
</dbReference>
<dbReference type="EMBL" id="JAVREM010000014">
    <property type="protein sequence ID" value="MDT0319546.1"/>
    <property type="molecule type" value="Genomic_DNA"/>
</dbReference>
<feature type="signal peptide" evidence="10">
    <location>
        <begin position="1"/>
        <end position="36"/>
    </location>
</feature>